<evidence type="ECO:0000313" key="2">
    <source>
        <dbReference type="Proteomes" id="UP000278807"/>
    </source>
</evidence>
<dbReference type="AlphaFoldDB" id="A0A0R3TEL6"/>
<name>A0A0R3TEL6_RODNA</name>
<keyword evidence="2" id="KW-1185">Reference proteome</keyword>
<organism evidence="3">
    <name type="scientific">Rodentolepis nana</name>
    <name type="common">Dwarf tapeworm</name>
    <name type="synonym">Hymenolepis nana</name>
    <dbReference type="NCBI Taxonomy" id="102285"/>
    <lineage>
        <taxon>Eukaryota</taxon>
        <taxon>Metazoa</taxon>
        <taxon>Spiralia</taxon>
        <taxon>Lophotrochozoa</taxon>
        <taxon>Platyhelminthes</taxon>
        <taxon>Cestoda</taxon>
        <taxon>Eucestoda</taxon>
        <taxon>Cyclophyllidea</taxon>
        <taxon>Hymenolepididae</taxon>
        <taxon>Rodentolepis</taxon>
    </lineage>
</organism>
<protein>
    <submittedName>
        <fullName evidence="3">Ras-associating domain-containing protein</fullName>
    </submittedName>
</protein>
<reference evidence="3" key="1">
    <citation type="submission" date="2017-02" db="UniProtKB">
        <authorList>
            <consortium name="WormBaseParasite"/>
        </authorList>
    </citation>
    <scope>IDENTIFICATION</scope>
</reference>
<sequence>MLTASRINRVTLTPSVRNELSHDSTAHSLLSPHLHPRRGGDWKVAVQLFLSQRRWQTSQWAKLRSLARPKLRYLPQNLHQESRSGVSESCDMLDKQTQLWVDAQVGQNAVSFPLKYPIPSCDRFIGRSSDEHGTQKGHYFRQVPIWHLHHNPLSDHLALTLLLISFTIRFHSLHLSFLQLSCLSDYPTHLSTSTLDTPFDRSVKPLHSLDMTRLDVIVEAWEHDSVTSSDRMAIFRGQLIVAETPNTASIFEMKRDDVGYVNNFRLPGGAIVYYKPSSN</sequence>
<proteinExistence type="predicted"/>
<dbReference type="Proteomes" id="UP000278807">
    <property type="component" value="Unassembled WGS sequence"/>
</dbReference>
<evidence type="ECO:0000313" key="1">
    <source>
        <dbReference type="EMBL" id="VDO01363.1"/>
    </source>
</evidence>
<gene>
    <name evidence="1" type="ORF">HNAJ_LOCUS5503</name>
</gene>
<evidence type="ECO:0000313" key="3">
    <source>
        <dbReference type="WBParaSite" id="HNAJ_0000550501-mRNA-1"/>
    </source>
</evidence>
<dbReference type="WBParaSite" id="HNAJ_0000550501-mRNA-1">
    <property type="protein sequence ID" value="HNAJ_0000550501-mRNA-1"/>
    <property type="gene ID" value="HNAJ_0000550501"/>
</dbReference>
<dbReference type="EMBL" id="UZAE01004789">
    <property type="protein sequence ID" value="VDO01363.1"/>
    <property type="molecule type" value="Genomic_DNA"/>
</dbReference>
<reference evidence="1 2" key="2">
    <citation type="submission" date="2018-11" db="EMBL/GenBank/DDBJ databases">
        <authorList>
            <consortium name="Pathogen Informatics"/>
        </authorList>
    </citation>
    <scope>NUCLEOTIDE SEQUENCE [LARGE SCALE GENOMIC DNA]</scope>
</reference>
<accession>A0A0R3TEL6</accession>